<name>A0ABU4H3V3_9MICO</name>
<evidence type="ECO:0000313" key="2">
    <source>
        <dbReference type="EMBL" id="MDW4574013.1"/>
    </source>
</evidence>
<sequence length="639" mass="67254">MALVDPASLPHVVDGGAVSALADGLVEAGNIVATAFPDAHDRWHGLQTVFDVRGAEGVHHMLDRPLADSEEFVRALSDARTVLWDAATLTLPDLASRRAELAARITSVNADGEAADEAYAAADAAYWSQWRADDESLATAVARGDRVAADAARTRAADAGDVLRDDIARFRADVDNAEQMIASQLTRVTGGTEVRGAWGEPVRVSQTFWGFVDAPYPGAPFAATTTTTLAQHLTETLSQAVVTRIGWLGSADDSAVREWLGSHPDFASAVGLVDVERAERLWNDLVSDSTARTGADGVATGWDAGPLAQLLALAPLAVGNLNGIPAGQRNLFNRAGLDQLLADDGLSDDTRSELRGVRRALQLDPGATTLLALFLDSNGEPRAAIAYGDVEHSDLVLTVTHGIETDLDSIDAWSRTTLDLRDDVVGEAARRGQATTVATIAYFGWDSGTTGTVFGMDHADAGAAAYTQLMSGIAARNPDALRAGWFHSYGTTMAAQALTDDPDLLDAAFLFGSAGVSPEAAASLPDLARSSDLELYASHADKDWTAPIGRSLWSSHSTNPGDLLDEAHLLGADGGIVDFGPGADGSVLRTTGLSTDGHASHTGNPWYEWTGEEIGYFDERAQSYLGGVDGLADLITEAR</sequence>
<keyword evidence="3" id="KW-1185">Reference proteome</keyword>
<keyword evidence="2" id="KW-0378">Hydrolase</keyword>
<dbReference type="InterPro" id="IPR010427">
    <property type="entry name" value="DUF1023"/>
</dbReference>
<dbReference type="GO" id="GO:0016787">
    <property type="term" value="F:hydrolase activity"/>
    <property type="evidence" value="ECO:0007669"/>
    <property type="project" value="UniProtKB-KW"/>
</dbReference>
<dbReference type="EMBL" id="JAWQEV010000005">
    <property type="protein sequence ID" value="MDW4574013.1"/>
    <property type="molecule type" value="Genomic_DNA"/>
</dbReference>
<dbReference type="Proteomes" id="UP001283109">
    <property type="component" value="Unassembled WGS sequence"/>
</dbReference>
<dbReference type="Pfam" id="PF06259">
    <property type="entry name" value="Abhydrolase_8"/>
    <property type="match status" value="1"/>
</dbReference>
<accession>A0ABU4H3V3</accession>
<evidence type="ECO:0000313" key="3">
    <source>
        <dbReference type="Proteomes" id="UP001283109"/>
    </source>
</evidence>
<proteinExistence type="predicted"/>
<comment type="caution">
    <text evidence="2">The sequence shown here is derived from an EMBL/GenBank/DDBJ whole genome shotgun (WGS) entry which is preliminary data.</text>
</comment>
<dbReference type="InterPro" id="IPR029058">
    <property type="entry name" value="AB_hydrolase_fold"/>
</dbReference>
<reference evidence="2 3" key="1">
    <citation type="submission" date="2023-11" db="EMBL/GenBank/DDBJ databases">
        <title>Draft genome sequence of Microbacterium arthrosphaerae JCM 30492.</title>
        <authorList>
            <person name="Zhang G."/>
            <person name="Ding Y."/>
        </authorList>
    </citation>
    <scope>NUCLEOTIDE SEQUENCE [LARGE SCALE GENOMIC DNA]</scope>
    <source>
        <strain evidence="2 3">JCM 30492</strain>
    </source>
</reference>
<dbReference type="RefSeq" id="WP_318354517.1">
    <property type="nucleotide sequence ID" value="NZ_JAWQEV010000005.1"/>
</dbReference>
<gene>
    <name evidence="2" type="ORF">R8Z58_14630</name>
</gene>
<dbReference type="SUPFAM" id="SSF53474">
    <property type="entry name" value="alpha/beta-Hydrolases"/>
    <property type="match status" value="1"/>
</dbReference>
<organism evidence="2 3">
    <name type="scientific">Microbacterium arthrosphaerae</name>
    <dbReference type="NCBI Taxonomy" id="792652"/>
    <lineage>
        <taxon>Bacteria</taxon>
        <taxon>Bacillati</taxon>
        <taxon>Actinomycetota</taxon>
        <taxon>Actinomycetes</taxon>
        <taxon>Micrococcales</taxon>
        <taxon>Microbacteriaceae</taxon>
        <taxon>Microbacterium</taxon>
    </lineage>
</organism>
<evidence type="ECO:0000259" key="1">
    <source>
        <dbReference type="Pfam" id="PF06259"/>
    </source>
</evidence>
<feature type="domain" description="DUF1023" evidence="1">
    <location>
        <begin position="376"/>
        <end position="544"/>
    </location>
</feature>
<protein>
    <submittedName>
        <fullName evidence="2">Alpha/beta hydrolase</fullName>
    </submittedName>
</protein>